<evidence type="ECO:0000259" key="11">
    <source>
        <dbReference type="PROSITE" id="PS51192"/>
    </source>
</evidence>
<dbReference type="Pfam" id="PF11867">
    <property type="entry name" value="T1RH-like_C"/>
    <property type="match status" value="1"/>
</dbReference>
<dbReference type="InterPro" id="IPR021810">
    <property type="entry name" value="T1RH-like_C"/>
</dbReference>
<dbReference type="InterPro" id="IPR051268">
    <property type="entry name" value="Type-I_R_enzyme_R_subunit"/>
</dbReference>
<keyword evidence="8" id="KW-0378">Hydrolase</keyword>
<dbReference type="GO" id="GO:0009307">
    <property type="term" value="P:DNA restriction-modification system"/>
    <property type="evidence" value="ECO:0007669"/>
    <property type="project" value="UniProtKB-KW"/>
</dbReference>
<keyword evidence="4" id="KW-0540">Nuclease</keyword>
<dbReference type="Gene3D" id="3.90.1570.50">
    <property type="match status" value="1"/>
</dbReference>
<dbReference type="Pfam" id="PF22679">
    <property type="entry name" value="T1R_D3-like"/>
    <property type="match status" value="1"/>
</dbReference>
<evidence type="ECO:0000256" key="7">
    <source>
        <dbReference type="ARBA" id="ARBA00022759"/>
    </source>
</evidence>
<evidence type="ECO:0000256" key="2">
    <source>
        <dbReference type="ARBA" id="ARBA00008598"/>
    </source>
</evidence>
<dbReference type="PROSITE" id="PS51192">
    <property type="entry name" value="HELICASE_ATP_BIND_1"/>
    <property type="match status" value="1"/>
</dbReference>
<evidence type="ECO:0000256" key="3">
    <source>
        <dbReference type="ARBA" id="ARBA00012654"/>
    </source>
</evidence>
<dbReference type="InterPro" id="IPR055180">
    <property type="entry name" value="HsdR_RecA-like_helicase_dom_2"/>
</dbReference>
<keyword evidence="10" id="KW-0238">DNA-binding</keyword>
<evidence type="ECO:0000256" key="9">
    <source>
        <dbReference type="ARBA" id="ARBA00022840"/>
    </source>
</evidence>
<dbReference type="CDD" id="cd18800">
    <property type="entry name" value="SF2_C_EcoR124I-like"/>
    <property type="match status" value="1"/>
</dbReference>
<dbReference type="InterPro" id="IPR014001">
    <property type="entry name" value="Helicase_ATP-bd"/>
</dbReference>
<dbReference type="NCBIfam" id="TIGR00348">
    <property type="entry name" value="hsdR"/>
    <property type="match status" value="1"/>
</dbReference>
<protein>
    <recommendedName>
        <fullName evidence="3">type I site-specific deoxyribonuclease</fullName>
        <ecNumber evidence="3">3.1.21.3</ecNumber>
    </recommendedName>
</protein>
<evidence type="ECO:0000256" key="6">
    <source>
        <dbReference type="ARBA" id="ARBA00022747"/>
    </source>
</evidence>
<gene>
    <name evidence="12" type="ORF">BPDGFPMF_00028</name>
</gene>
<dbReference type="AlphaFoldDB" id="A0A7G9YW85"/>
<dbReference type="InterPro" id="IPR040980">
    <property type="entry name" value="SWI2_SNF2"/>
</dbReference>
<dbReference type="GO" id="GO:0003677">
    <property type="term" value="F:DNA binding"/>
    <property type="evidence" value="ECO:0007669"/>
    <property type="project" value="UniProtKB-KW"/>
</dbReference>
<dbReference type="EMBL" id="MT631505">
    <property type="protein sequence ID" value="QNO52269.1"/>
    <property type="molecule type" value="Genomic_DNA"/>
</dbReference>
<reference evidence="12" key="1">
    <citation type="submission" date="2020-06" db="EMBL/GenBank/DDBJ databases">
        <title>Unique genomic features of the anaerobic methanotrophic archaea.</title>
        <authorList>
            <person name="Chadwick G.L."/>
            <person name="Skennerton C.T."/>
            <person name="Laso-Perez R."/>
            <person name="Leu A.O."/>
            <person name="Speth D.R."/>
            <person name="Yu H."/>
            <person name="Morgan-Lang C."/>
            <person name="Hatzenpichler R."/>
            <person name="Goudeau D."/>
            <person name="Malmstrom R."/>
            <person name="Brazelton W.J."/>
            <person name="Woyke T."/>
            <person name="Hallam S.J."/>
            <person name="Tyson G.W."/>
            <person name="Wegener G."/>
            <person name="Boetius A."/>
            <person name="Orphan V."/>
        </authorList>
    </citation>
    <scope>NUCLEOTIDE SEQUENCE</scope>
</reference>
<dbReference type="Pfam" id="PF04313">
    <property type="entry name" value="HSDR_N"/>
    <property type="match status" value="1"/>
</dbReference>
<evidence type="ECO:0000313" key="12">
    <source>
        <dbReference type="EMBL" id="QNO52269.1"/>
    </source>
</evidence>
<dbReference type="InterPro" id="IPR007409">
    <property type="entry name" value="Restrct_endonuc_type1_HsdR_N"/>
</dbReference>
<name>A0A7G9YW85_9EURY</name>
<evidence type="ECO:0000256" key="1">
    <source>
        <dbReference type="ARBA" id="ARBA00000851"/>
    </source>
</evidence>
<organism evidence="12">
    <name type="scientific">Candidatus Methanophagaceae archaeon ANME-1 ERB6</name>
    <dbReference type="NCBI Taxonomy" id="2759912"/>
    <lineage>
        <taxon>Archaea</taxon>
        <taxon>Methanobacteriati</taxon>
        <taxon>Methanobacteriota</taxon>
        <taxon>Stenosarchaea group</taxon>
        <taxon>Methanomicrobia</taxon>
        <taxon>Candidatus Methanophagales</taxon>
        <taxon>Candidatus Methanophagaceae</taxon>
    </lineage>
</organism>
<dbReference type="Pfam" id="PF18766">
    <property type="entry name" value="SWI2_SNF2"/>
    <property type="match status" value="1"/>
</dbReference>
<dbReference type="PANTHER" id="PTHR30195">
    <property type="entry name" value="TYPE I SITE-SPECIFIC DEOXYRIBONUCLEASE PROTEIN SUBUNIT M AND R"/>
    <property type="match status" value="1"/>
</dbReference>
<dbReference type="InterPro" id="IPR027417">
    <property type="entry name" value="P-loop_NTPase"/>
</dbReference>
<dbReference type="GO" id="GO:0009035">
    <property type="term" value="F:type I site-specific deoxyribonuclease activity"/>
    <property type="evidence" value="ECO:0007669"/>
    <property type="project" value="UniProtKB-EC"/>
</dbReference>
<evidence type="ECO:0000256" key="5">
    <source>
        <dbReference type="ARBA" id="ARBA00022741"/>
    </source>
</evidence>
<dbReference type="PANTHER" id="PTHR30195:SF15">
    <property type="entry name" value="TYPE I RESTRICTION ENZYME HINDI ENDONUCLEASE SUBUNIT"/>
    <property type="match status" value="1"/>
</dbReference>
<feature type="domain" description="Helicase ATP-binding" evidence="11">
    <location>
        <begin position="324"/>
        <end position="511"/>
    </location>
</feature>
<dbReference type="Gene3D" id="3.40.50.300">
    <property type="entry name" value="P-loop containing nucleotide triphosphate hydrolases"/>
    <property type="match status" value="3"/>
</dbReference>
<dbReference type="InterPro" id="IPR004473">
    <property type="entry name" value="Restrct_endonuc_typeI_HsdR"/>
</dbReference>
<dbReference type="CDD" id="cd18030">
    <property type="entry name" value="DEXHc_RE_I_HsdR"/>
    <property type="match status" value="1"/>
</dbReference>
<evidence type="ECO:0000256" key="4">
    <source>
        <dbReference type="ARBA" id="ARBA00022722"/>
    </source>
</evidence>
<dbReference type="SMART" id="SM00487">
    <property type="entry name" value="DEXDc"/>
    <property type="match status" value="1"/>
</dbReference>
<sequence>MTTNKITESAIEELAIDLLEKQSYQYIYAPDIAPDSETPERNSFEDVLLVERLKKAVGRINPTIPADAREDAIKQILRLNSPEPIANNEAFHRMLTEGIKVSYHKDGADRGDLVWLMDFKNPDNNEFIVSNQFTVIENNRNKRPDIILFVNGLPLVVIELKNPADENATVKSAFKQLQTYKQAIPGLFTYNGFMVISDGLEATAGSLSAGFSRFMAWKSSDGKTVASPRIGQMETLINGMLNKQTLLDIIRHFIVFDKSKKEDNETGVTTIRTVKKLAAYHQYYAVNRAVESTLRASGYSETKTTDEFMVMESPASYGLVGVDSQPAGDRKGGVVWHTQGSGKSLSMVFFTGKIVLALDNPTILVITDRNDLDDQLFDTFAASKQLLRQDPVQAESREHLKELLNVASGGVVFTTIQKFQPEEGNVHPKLSDRRNIIVIADEAHRTQYGFKAKTIDDRDEQGNVIGKKIVYGFAKYTRDALPNATYLGFTGTPIEKTDVNTPAVFGNYVDVYDISQAVEDGATVKIYYESRLAKITLSKEGKKLVAELDEELEKEDLAEAQKAKAKWTQLEALIGSEDRIRQVARDIVTHFEQRQEVFEGKGMIVAMSRRIAADLYDEIIKINPGWHNDDLKKGVIKVVMTSASSDGPTISKHHTTKEQRRALAERMKDTEDELKLVIVRDMWLTGFDVPSLHTMYIDKPMKGHTLMQAIARVNRVYKDKPGGLVVDYLGIASDLKEALSFYSDSGGKGDPAVLQEQAVQLMLEKLEIVSQMFHGFPYKHYFAADTSTKLSIILAAEDHIIGIENGKKRYIDEVTALSRAFSIAIPHEQAMAVKDEVSFYQAIKARLVKFDSTGTGKTDEEIETAIRQVIDKALVTEQVIDIFDAAGIKKPDISILSEDFLLEVQNMEHKNIALEVLKKLLNDEIKARMKKNMVQSRSLMEMLEDSIKKYHNKVVTAAEVIEELIELGKEIKRMDKEPQEMGLSEFEYAFYTAIADNDSARELMQKEKLRELAVVLFEKVKQNASIDWTIKESVRAKLKVIVKRTLRQYGYPPDMQALATETVLKQAELIADELTRRR</sequence>
<keyword evidence="9" id="KW-0067">ATP-binding</keyword>
<proteinExistence type="inferred from homology"/>
<keyword evidence="7" id="KW-0255">Endonuclease</keyword>
<dbReference type="EC" id="3.1.21.3" evidence="3"/>
<dbReference type="GO" id="GO:0005524">
    <property type="term" value="F:ATP binding"/>
    <property type="evidence" value="ECO:0007669"/>
    <property type="project" value="UniProtKB-KW"/>
</dbReference>
<evidence type="ECO:0000256" key="10">
    <source>
        <dbReference type="ARBA" id="ARBA00023125"/>
    </source>
</evidence>
<keyword evidence="6" id="KW-0680">Restriction system</keyword>
<evidence type="ECO:0000256" key="8">
    <source>
        <dbReference type="ARBA" id="ARBA00022801"/>
    </source>
</evidence>
<dbReference type="GO" id="GO:0120545">
    <property type="term" value="F:nucleic acid conformation isomerase activity"/>
    <property type="evidence" value="ECO:0007669"/>
    <property type="project" value="UniProtKB-ARBA"/>
</dbReference>
<dbReference type="SUPFAM" id="SSF52540">
    <property type="entry name" value="P-loop containing nucleoside triphosphate hydrolases"/>
    <property type="match status" value="2"/>
</dbReference>
<comment type="catalytic activity">
    <reaction evidence="1">
        <text>Endonucleolytic cleavage of DNA to give random double-stranded fragments with terminal 5'-phosphates, ATP is simultaneously hydrolyzed.</text>
        <dbReference type="EC" id="3.1.21.3"/>
    </reaction>
</comment>
<dbReference type="CDD" id="cd22332">
    <property type="entry name" value="HsdR_N"/>
    <property type="match status" value="1"/>
</dbReference>
<accession>A0A7G9YW85</accession>
<keyword evidence="5" id="KW-0547">Nucleotide-binding</keyword>
<comment type="similarity">
    <text evidence="2">Belongs to the HsdR family.</text>
</comment>